<dbReference type="GO" id="GO:0047196">
    <property type="term" value="F:long-chain-alcohol O-fatty-acyltransferase activity"/>
    <property type="evidence" value="ECO:0007669"/>
    <property type="project" value="UniProtKB-EC"/>
</dbReference>
<evidence type="ECO:0000256" key="1">
    <source>
        <dbReference type="ARBA" id="ARBA00004771"/>
    </source>
</evidence>
<evidence type="ECO:0000313" key="10">
    <source>
        <dbReference type="EMBL" id="TPX54812.1"/>
    </source>
</evidence>
<comment type="pathway">
    <text evidence="1">Glycerolipid metabolism; triacylglycerol biosynthesis.</text>
</comment>
<protein>
    <submittedName>
        <fullName evidence="10">Diacylglycerol O-acyltransferase</fullName>
    </submittedName>
</protein>
<dbReference type="Pfam" id="PF03007">
    <property type="entry name" value="WS_DGAT_cat"/>
    <property type="match status" value="1"/>
</dbReference>
<evidence type="ECO:0000313" key="11">
    <source>
        <dbReference type="Proteomes" id="UP000318582"/>
    </source>
</evidence>
<feature type="domain" description="O-acyltransferase WSD1-like N-terminal" evidence="8">
    <location>
        <begin position="199"/>
        <end position="392"/>
    </location>
</feature>
<dbReference type="InterPro" id="IPR004255">
    <property type="entry name" value="O-acyltransferase_WSD1_N"/>
</dbReference>
<name>A0A507DU59_9FUNG</name>
<dbReference type="InterPro" id="IPR009721">
    <property type="entry name" value="O-acyltransferase_WSD1_C"/>
</dbReference>
<dbReference type="Pfam" id="PF06974">
    <property type="entry name" value="WS_DGAT_C"/>
    <property type="match status" value="1"/>
</dbReference>
<reference evidence="10 11" key="1">
    <citation type="journal article" date="2019" name="Sci. Rep.">
        <title>Comparative genomics of chytrid fungi reveal insights into the obligate biotrophic and pathogenic lifestyle of Synchytrium endobioticum.</title>
        <authorList>
            <person name="van de Vossenberg B.T.L.H."/>
            <person name="Warris S."/>
            <person name="Nguyen H.D.T."/>
            <person name="van Gent-Pelzer M.P.E."/>
            <person name="Joly D.L."/>
            <person name="van de Geest H.C."/>
            <person name="Bonants P.J.M."/>
            <person name="Smith D.S."/>
            <person name="Levesque C.A."/>
            <person name="van der Lee T.A.J."/>
        </authorList>
    </citation>
    <scope>NUCLEOTIDE SEQUENCE [LARGE SCALE GENOMIC DNA]</scope>
    <source>
        <strain evidence="10 11">CBS 809.83</strain>
    </source>
</reference>
<dbReference type="UniPathway" id="UPA00282"/>
<proteinExistence type="inferred from homology"/>
<keyword evidence="11" id="KW-1185">Reference proteome</keyword>
<dbReference type="GO" id="GO:0005886">
    <property type="term" value="C:plasma membrane"/>
    <property type="evidence" value="ECO:0007669"/>
    <property type="project" value="TreeGrafter"/>
</dbReference>
<comment type="pathway">
    <text evidence="2">Lipid metabolism.</text>
</comment>
<dbReference type="AlphaFoldDB" id="A0A507DU59"/>
<evidence type="ECO:0000256" key="4">
    <source>
        <dbReference type="ARBA" id="ARBA00023315"/>
    </source>
</evidence>
<dbReference type="PANTHER" id="PTHR31650:SF1">
    <property type="entry name" value="WAX ESTER SYNTHASE_DIACYLGLYCEROL ACYLTRANSFERASE 4-RELATED"/>
    <property type="match status" value="1"/>
</dbReference>
<dbReference type="PANTHER" id="PTHR31650">
    <property type="entry name" value="O-ACYLTRANSFERASE (WSD1-LIKE) FAMILY PROTEIN"/>
    <property type="match status" value="1"/>
</dbReference>
<evidence type="ECO:0000259" key="9">
    <source>
        <dbReference type="Pfam" id="PF06974"/>
    </source>
</evidence>
<dbReference type="Proteomes" id="UP000318582">
    <property type="component" value="Unassembled WGS sequence"/>
</dbReference>
<dbReference type="EMBL" id="QEAQ01000137">
    <property type="protein sequence ID" value="TPX54812.1"/>
    <property type="molecule type" value="Genomic_DNA"/>
</dbReference>
<evidence type="ECO:0000259" key="8">
    <source>
        <dbReference type="Pfam" id="PF03007"/>
    </source>
</evidence>
<evidence type="ECO:0000256" key="3">
    <source>
        <dbReference type="ARBA" id="ARBA00022679"/>
    </source>
</evidence>
<evidence type="ECO:0000256" key="2">
    <source>
        <dbReference type="ARBA" id="ARBA00005189"/>
    </source>
</evidence>
<sequence>MWSHSTELRLVAAVAVLLIFIGAAYTKLKLKIATGPGAARGLARKTSKEILNRELEKQYRAPRRPTPPVPVVDTDAIETVEIRAPAPKGPLAVCYSSSCALGKPSECYSPSCPNGKKRIAPSTATVEAPYTLKFPKRERRMSLFSQILAHPSGAFPTSSKIAPTTVDSIFYLEKLPSTASVKNLFSERILPKYHRFSAVPVEAADGSISWVPYENISLDAHILHATVDSESGIIKYVQSLFCRSWVKTQPMWFVHLVRNSAPGGRSAIVIEVHHVLGDGISQVMVLGDIVSDVNGKSLTIDDKKFKRMMQGSQKPKSLMSRVLEKAIFAANTGRALVKVLGLPILGGDSQTLMSVPPSLFASSNRILIPVPPLSLALVKSIKNKLKVTVNDVLFAALGGAIRKYLEYRSDDALLVRGSSLKMRALMPYSFPRPLDDLHNKWTMISAELPVAEATPLARIKATKKRMDAIKSSPEPLVAIQLQQLAYRLLGHDLSAQTTFDVFARHSIVFTNVPGFTERMYIAGEPVLAVQPCVSNVLNQLSAVSYCDAIHMNFVVDGSVVLQPERLALFLVRELENLRDAAGVEGDAIVGN</sequence>
<evidence type="ECO:0000256" key="5">
    <source>
        <dbReference type="ARBA" id="ARBA00024360"/>
    </source>
</evidence>
<keyword evidence="4 10" id="KW-0012">Acyltransferase</keyword>
<gene>
    <name evidence="10" type="ORF">PhCBS80983_g05731</name>
</gene>
<comment type="similarity">
    <text evidence="5">In the N-terminal section; belongs to the long-chain O-acyltransferase family.</text>
</comment>
<evidence type="ECO:0000256" key="6">
    <source>
        <dbReference type="ARBA" id="ARBA00047604"/>
    </source>
</evidence>
<keyword evidence="3 10" id="KW-0808">Transferase</keyword>
<comment type="caution">
    <text evidence="10">The sequence shown here is derived from an EMBL/GenBank/DDBJ whole genome shotgun (WGS) entry which is preliminary data.</text>
</comment>
<accession>A0A507DU59</accession>
<dbReference type="GO" id="GO:0019432">
    <property type="term" value="P:triglyceride biosynthetic process"/>
    <property type="evidence" value="ECO:0007669"/>
    <property type="project" value="UniProtKB-UniPathway"/>
</dbReference>
<comment type="catalytic activity">
    <reaction evidence="6">
        <text>a long chain fatty alcohol + a fatty acyl-CoA = a long-chain alcohol wax ester + CoA</text>
        <dbReference type="Rhea" id="RHEA:38443"/>
        <dbReference type="ChEBI" id="CHEBI:17135"/>
        <dbReference type="ChEBI" id="CHEBI:57287"/>
        <dbReference type="ChEBI" id="CHEBI:77636"/>
        <dbReference type="ChEBI" id="CHEBI:235323"/>
        <dbReference type="EC" id="2.3.1.75"/>
    </reaction>
</comment>
<dbReference type="InterPro" id="IPR045034">
    <property type="entry name" value="O-acyltransferase_WSD1-like"/>
</dbReference>
<dbReference type="SUPFAM" id="SSF52777">
    <property type="entry name" value="CoA-dependent acyltransferases"/>
    <property type="match status" value="1"/>
</dbReference>
<feature type="domain" description="O-acyltransferase WSD1 C-terminal" evidence="9">
    <location>
        <begin position="439"/>
        <end position="577"/>
    </location>
</feature>
<comment type="catalytic activity">
    <reaction evidence="7">
        <text>an acyl-CoA + a 1,2-diacyl-sn-glycerol = a triacyl-sn-glycerol + CoA</text>
        <dbReference type="Rhea" id="RHEA:10868"/>
        <dbReference type="ChEBI" id="CHEBI:17815"/>
        <dbReference type="ChEBI" id="CHEBI:57287"/>
        <dbReference type="ChEBI" id="CHEBI:58342"/>
        <dbReference type="ChEBI" id="CHEBI:64615"/>
        <dbReference type="EC" id="2.3.1.20"/>
    </reaction>
</comment>
<evidence type="ECO:0000256" key="7">
    <source>
        <dbReference type="ARBA" id="ARBA00048109"/>
    </source>
</evidence>
<dbReference type="GO" id="GO:0004144">
    <property type="term" value="F:diacylglycerol O-acyltransferase activity"/>
    <property type="evidence" value="ECO:0007669"/>
    <property type="project" value="UniProtKB-EC"/>
</dbReference>
<dbReference type="STRING" id="109895.A0A507DU59"/>
<organism evidence="10 11">
    <name type="scientific">Powellomyces hirtus</name>
    <dbReference type="NCBI Taxonomy" id="109895"/>
    <lineage>
        <taxon>Eukaryota</taxon>
        <taxon>Fungi</taxon>
        <taxon>Fungi incertae sedis</taxon>
        <taxon>Chytridiomycota</taxon>
        <taxon>Chytridiomycota incertae sedis</taxon>
        <taxon>Chytridiomycetes</taxon>
        <taxon>Spizellomycetales</taxon>
        <taxon>Powellomycetaceae</taxon>
        <taxon>Powellomyces</taxon>
    </lineage>
</organism>